<reference evidence="1" key="2">
    <citation type="submission" date="2020-09" db="EMBL/GenBank/DDBJ databases">
        <authorList>
            <person name="Sun Q."/>
            <person name="Ohkuma M."/>
        </authorList>
    </citation>
    <scope>NUCLEOTIDE SEQUENCE</scope>
    <source>
        <strain evidence="1">JCM 4477</strain>
    </source>
</reference>
<gene>
    <name evidence="1" type="ORF">GCM10018772_10890</name>
</gene>
<dbReference type="Proteomes" id="UP000630718">
    <property type="component" value="Unassembled WGS sequence"/>
</dbReference>
<sequence length="139" mass="14657">MVDLVPGVVQDAKAAAPAGRARSRVDQSGSLDVFGAVVARQGVGRLVALLDESRTRVHLRPFGQTVRGCDRRGSLHAADGLGQPTPAPRLCRTCDGFPVVTVTTGTRHRDGTRVTMRVTCPACQGTGRTSTHRRAVTSA</sequence>
<comment type="caution">
    <text evidence="1">The sequence shown here is derived from an EMBL/GenBank/DDBJ whole genome shotgun (WGS) entry which is preliminary data.</text>
</comment>
<evidence type="ECO:0000313" key="2">
    <source>
        <dbReference type="Proteomes" id="UP000630718"/>
    </source>
</evidence>
<keyword evidence="2" id="KW-1185">Reference proteome</keyword>
<name>A0A919A8Q7_9ACTN</name>
<dbReference type="InterPro" id="IPR036410">
    <property type="entry name" value="HSP_DnaJ_Cys-rich_dom_sf"/>
</dbReference>
<accession>A0A919A8Q7</accession>
<organism evidence="1 2">
    <name type="scientific">Streptomyces fumanus</name>
    <dbReference type="NCBI Taxonomy" id="67302"/>
    <lineage>
        <taxon>Bacteria</taxon>
        <taxon>Bacillati</taxon>
        <taxon>Actinomycetota</taxon>
        <taxon>Actinomycetes</taxon>
        <taxon>Kitasatosporales</taxon>
        <taxon>Streptomycetaceae</taxon>
        <taxon>Streptomyces</taxon>
    </lineage>
</organism>
<dbReference type="EMBL" id="BNBI01000002">
    <property type="protein sequence ID" value="GHE89018.1"/>
    <property type="molecule type" value="Genomic_DNA"/>
</dbReference>
<protein>
    <submittedName>
        <fullName evidence="1">Uncharacterized protein</fullName>
    </submittedName>
</protein>
<dbReference type="AlphaFoldDB" id="A0A919A8Q7"/>
<evidence type="ECO:0000313" key="1">
    <source>
        <dbReference type="EMBL" id="GHE89018.1"/>
    </source>
</evidence>
<proteinExistence type="predicted"/>
<reference evidence="1" key="1">
    <citation type="journal article" date="2014" name="Int. J. Syst. Evol. Microbiol.">
        <title>Complete genome sequence of Corynebacterium casei LMG S-19264T (=DSM 44701T), isolated from a smear-ripened cheese.</title>
        <authorList>
            <consortium name="US DOE Joint Genome Institute (JGI-PGF)"/>
            <person name="Walter F."/>
            <person name="Albersmeier A."/>
            <person name="Kalinowski J."/>
            <person name="Ruckert C."/>
        </authorList>
    </citation>
    <scope>NUCLEOTIDE SEQUENCE</scope>
    <source>
        <strain evidence="1">JCM 4477</strain>
    </source>
</reference>
<dbReference type="SUPFAM" id="SSF57938">
    <property type="entry name" value="DnaJ/Hsp40 cysteine-rich domain"/>
    <property type="match status" value="1"/>
</dbReference>